<organism evidence="10 11">
    <name type="scientific">Megalodesulfovibrio gigas (strain ATCC 19364 / DSM 1382 / NCIMB 9332 / VKM B-1759)</name>
    <name type="common">Desulfovibrio gigas</name>
    <dbReference type="NCBI Taxonomy" id="1121448"/>
    <lineage>
        <taxon>Bacteria</taxon>
        <taxon>Pseudomonadati</taxon>
        <taxon>Thermodesulfobacteriota</taxon>
        <taxon>Desulfovibrionia</taxon>
        <taxon>Desulfovibrionales</taxon>
        <taxon>Desulfovibrionaceae</taxon>
        <taxon>Megalodesulfovibrio</taxon>
    </lineage>
</organism>
<proteinExistence type="inferred from homology"/>
<feature type="transmembrane region" description="Helical" evidence="8">
    <location>
        <begin position="58"/>
        <end position="77"/>
    </location>
</feature>
<feature type="transmembrane region" description="Helical" evidence="8">
    <location>
        <begin position="381"/>
        <end position="400"/>
    </location>
</feature>
<comment type="similarity">
    <text evidence="2">Belongs to the major facilitator superfamily.</text>
</comment>
<dbReference type="Proteomes" id="UP000016587">
    <property type="component" value="Chromosome"/>
</dbReference>
<evidence type="ECO:0000256" key="1">
    <source>
        <dbReference type="ARBA" id="ARBA00004651"/>
    </source>
</evidence>
<keyword evidence="7 8" id="KW-0472">Membrane</keyword>
<feature type="transmembrane region" description="Helical" evidence="8">
    <location>
        <begin position="354"/>
        <end position="375"/>
    </location>
</feature>
<keyword evidence="6 8" id="KW-1133">Transmembrane helix</keyword>
<feature type="domain" description="Major facilitator superfamily (MFS) profile" evidence="9">
    <location>
        <begin position="1"/>
        <end position="407"/>
    </location>
</feature>
<comment type="subcellular location">
    <subcellularLocation>
        <location evidence="1">Cell membrane</location>
        <topology evidence="1">Multi-pass membrane protein</topology>
    </subcellularLocation>
</comment>
<dbReference type="EMBL" id="CP006585">
    <property type="protein sequence ID" value="AGW12867.1"/>
    <property type="molecule type" value="Genomic_DNA"/>
</dbReference>
<feature type="transmembrane region" description="Helical" evidence="8">
    <location>
        <begin position="158"/>
        <end position="182"/>
    </location>
</feature>
<reference evidence="11" key="2">
    <citation type="submission" date="2013-07" db="EMBL/GenBank/DDBJ databases">
        <authorList>
            <person name="Morais-Silva F.O."/>
            <person name="Rezende A.M."/>
            <person name="Pimentel C."/>
            <person name="Resende D.M."/>
            <person name="Santos C.I."/>
            <person name="Clemente C."/>
            <person name="de Oliveira L.M."/>
            <person name="da Silva S.M."/>
            <person name="Costa D.A."/>
            <person name="Varela-Raposo A."/>
            <person name="Horacio E.C.A."/>
            <person name="Matos M."/>
            <person name="Flores O."/>
            <person name="Ruiz J.C."/>
            <person name="Rodrigues-Pousada C."/>
        </authorList>
    </citation>
    <scope>NUCLEOTIDE SEQUENCE [LARGE SCALE GENOMIC DNA]</scope>
    <source>
        <strain evidence="11">ATCC 19364 / DSM 1382 / NCIMB 9332 / VKM B-1759</strain>
    </source>
</reference>
<dbReference type="GO" id="GO:0005886">
    <property type="term" value="C:plasma membrane"/>
    <property type="evidence" value="ECO:0007669"/>
    <property type="project" value="UniProtKB-SubCell"/>
</dbReference>
<dbReference type="RefSeq" id="WP_021759603.1">
    <property type="nucleotide sequence ID" value="NC_022444.1"/>
</dbReference>
<keyword evidence="3" id="KW-0813">Transport</keyword>
<feature type="transmembrane region" description="Helical" evidence="8">
    <location>
        <begin position="21"/>
        <end position="38"/>
    </location>
</feature>
<sequence>MSTTISIANEPARARLLRSFGFDKTAPVVIAIATFSAMHCPQPLLPLLQQAFDVEKTTVSLVTTATLLPLGLAPLFYGLLLRAFPAHRLLVWGSGLLMAATLALSMAPDFPLLLGLRVVQGLLAPAVLTSLMTLAGATMRERQAAGMLSEHSIGRAMAVYVAATIFGGFFGRFLAGTVASVWGWRWGLGAVSLLTVAAWLMALGIPRSRGGSFARLELSALAEVLRKPGFLPFFCFIFVEFFIFTALLNLLPFRIAEIGAGSSPFRVAVLYVGYLIGILISLAAPWTVLRLGGEARTVRLGALVLLLCVPLFLATTYGLTFVAVLVLCIGMFQVHSVLPGWLNELGSQQRSVVNGLYLSFYYVGGAAGSALPAVLYRHSSWAWTMAALGAMQLVALALCLTGGRRTPP</sequence>
<name>T2GAB7_MEGG1</name>
<evidence type="ECO:0000256" key="3">
    <source>
        <dbReference type="ARBA" id="ARBA00022448"/>
    </source>
</evidence>
<gene>
    <name evidence="10" type="ORF">DGI_0988</name>
</gene>
<evidence type="ECO:0000313" key="10">
    <source>
        <dbReference type="EMBL" id="AGW12867.1"/>
    </source>
</evidence>
<evidence type="ECO:0000256" key="2">
    <source>
        <dbReference type="ARBA" id="ARBA00008335"/>
    </source>
</evidence>
<feature type="transmembrane region" description="Helical" evidence="8">
    <location>
        <begin position="89"/>
        <end position="108"/>
    </location>
</feature>
<evidence type="ECO:0000256" key="4">
    <source>
        <dbReference type="ARBA" id="ARBA00022475"/>
    </source>
</evidence>
<protein>
    <submittedName>
        <fullName evidence="10">Putative major facilitator superfamily protein</fullName>
    </submittedName>
</protein>
<feature type="transmembrane region" description="Helical" evidence="8">
    <location>
        <begin position="268"/>
        <end position="288"/>
    </location>
</feature>
<dbReference type="PATRIC" id="fig|1121448.10.peg.993"/>
<evidence type="ECO:0000313" key="11">
    <source>
        <dbReference type="Proteomes" id="UP000016587"/>
    </source>
</evidence>
<dbReference type="KEGG" id="dgg:DGI_0988"/>
<evidence type="ECO:0000259" key="9">
    <source>
        <dbReference type="PROSITE" id="PS50850"/>
    </source>
</evidence>
<dbReference type="PROSITE" id="PS50850">
    <property type="entry name" value="MFS"/>
    <property type="match status" value="1"/>
</dbReference>
<keyword evidence="5 8" id="KW-0812">Transmembrane</keyword>
<dbReference type="PANTHER" id="PTHR43271">
    <property type="entry name" value="BLL2771 PROTEIN"/>
    <property type="match status" value="1"/>
</dbReference>
<dbReference type="SUPFAM" id="SSF103473">
    <property type="entry name" value="MFS general substrate transporter"/>
    <property type="match status" value="1"/>
</dbReference>
<dbReference type="GO" id="GO:0022857">
    <property type="term" value="F:transmembrane transporter activity"/>
    <property type="evidence" value="ECO:0007669"/>
    <property type="project" value="InterPro"/>
</dbReference>
<dbReference type="HOGENOM" id="CLU_001265_19_3_7"/>
<dbReference type="OrthoDB" id="9780737at2"/>
<evidence type="ECO:0000256" key="5">
    <source>
        <dbReference type="ARBA" id="ARBA00022692"/>
    </source>
</evidence>
<accession>T2GAB7</accession>
<dbReference type="PANTHER" id="PTHR43271:SF1">
    <property type="entry name" value="INNER MEMBRANE TRANSPORT PROTEIN YNFM"/>
    <property type="match status" value="1"/>
</dbReference>
<evidence type="ECO:0000256" key="8">
    <source>
        <dbReference type="SAM" id="Phobius"/>
    </source>
</evidence>
<dbReference type="InterPro" id="IPR011701">
    <property type="entry name" value="MFS"/>
</dbReference>
<feature type="transmembrane region" description="Helical" evidence="8">
    <location>
        <begin position="229"/>
        <end position="248"/>
    </location>
</feature>
<feature type="transmembrane region" description="Helical" evidence="8">
    <location>
        <begin position="300"/>
        <end position="317"/>
    </location>
</feature>
<keyword evidence="11" id="KW-1185">Reference proteome</keyword>
<dbReference type="STRING" id="1121448.DGI_0988"/>
<dbReference type="Gene3D" id="1.20.1250.20">
    <property type="entry name" value="MFS general substrate transporter like domains"/>
    <property type="match status" value="1"/>
</dbReference>
<evidence type="ECO:0000256" key="7">
    <source>
        <dbReference type="ARBA" id="ARBA00023136"/>
    </source>
</evidence>
<feature type="transmembrane region" description="Helical" evidence="8">
    <location>
        <begin position="323"/>
        <end position="342"/>
    </location>
</feature>
<reference evidence="10 11" key="1">
    <citation type="journal article" date="2013" name="J. Bacteriol.">
        <title>Roles of HynAB and Ech, the only two hydrogenases found in the model sulfate reducer Desulfovibrio gigas.</title>
        <authorList>
            <person name="Morais-Silva F.O."/>
            <person name="Santos C.I."/>
            <person name="Rodrigues R."/>
            <person name="Pereira I.A."/>
            <person name="Rodrigues-Pousada C."/>
        </authorList>
    </citation>
    <scope>NUCLEOTIDE SEQUENCE [LARGE SCALE GENOMIC DNA]</scope>
    <source>
        <strain evidence="11">ATCC 19364 / DSM 1382 / NCIMB 9332 / VKM B-1759</strain>
    </source>
</reference>
<keyword evidence="4" id="KW-1003">Cell membrane</keyword>
<dbReference type="eggNOG" id="COG2814">
    <property type="taxonomic scope" value="Bacteria"/>
</dbReference>
<evidence type="ECO:0000256" key="6">
    <source>
        <dbReference type="ARBA" id="ARBA00022989"/>
    </source>
</evidence>
<dbReference type="InterPro" id="IPR020846">
    <property type="entry name" value="MFS_dom"/>
</dbReference>
<dbReference type="Pfam" id="PF07690">
    <property type="entry name" value="MFS_1"/>
    <property type="match status" value="1"/>
</dbReference>
<dbReference type="InterPro" id="IPR036259">
    <property type="entry name" value="MFS_trans_sf"/>
</dbReference>
<feature type="transmembrane region" description="Helical" evidence="8">
    <location>
        <begin position="188"/>
        <end position="208"/>
    </location>
</feature>
<dbReference type="AlphaFoldDB" id="T2GAB7"/>
<feature type="transmembrane region" description="Helical" evidence="8">
    <location>
        <begin position="114"/>
        <end position="137"/>
    </location>
</feature>